<dbReference type="Pfam" id="PF00932">
    <property type="entry name" value="LTD"/>
    <property type="match status" value="1"/>
</dbReference>
<dbReference type="OrthoDB" id="9775118at2"/>
<dbReference type="PANTHER" id="PTHR12302">
    <property type="entry name" value="EBNA2 BINDING PROTEIN P100"/>
    <property type="match status" value="1"/>
</dbReference>
<dbReference type="PROSITE" id="PS51841">
    <property type="entry name" value="LTD"/>
    <property type="match status" value="1"/>
</dbReference>
<dbReference type="InterPro" id="IPR001322">
    <property type="entry name" value="Lamin_tail_dom"/>
</dbReference>
<dbReference type="GO" id="GO:0016787">
    <property type="term" value="F:hydrolase activity"/>
    <property type="evidence" value="ECO:0007669"/>
    <property type="project" value="UniProtKB-KW"/>
</dbReference>
<feature type="domain" description="TNase-like" evidence="5">
    <location>
        <begin position="32"/>
        <end position="165"/>
    </location>
</feature>
<evidence type="ECO:0000256" key="3">
    <source>
        <dbReference type="ARBA" id="ARBA00022801"/>
    </source>
</evidence>
<dbReference type="InterPro" id="IPR035437">
    <property type="entry name" value="SNase_OB-fold_sf"/>
</dbReference>
<proteinExistence type="predicted"/>
<evidence type="ECO:0000256" key="2">
    <source>
        <dbReference type="ARBA" id="ARBA00022759"/>
    </source>
</evidence>
<reference evidence="8" key="1">
    <citation type="submission" date="2016-10" db="EMBL/GenBank/DDBJ databases">
        <authorList>
            <person name="Varghese N."/>
            <person name="Submissions S."/>
        </authorList>
    </citation>
    <scope>NUCLEOTIDE SEQUENCE [LARGE SCALE GENOMIC DNA]</scope>
    <source>
        <strain evidence="8">DSM 45789</strain>
    </source>
</reference>
<keyword evidence="8" id="KW-1185">Reference proteome</keyword>
<dbReference type="PROSITE" id="PS01123">
    <property type="entry name" value="TNASE_1"/>
    <property type="match status" value="1"/>
</dbReference>
<evidence type="ECO:0000256" key="4">
    <source>
        <dbReference type="SAM" id="SignalP"/>
    </source>
</evidence>
<dbReference type="SUPFAM" id="SSF50199">
    <property type="entry name" value="Staphylococcal nuclease"/>
    <property type="match status" value="1"/>
</dbReference>
<name>A0A1I6UP48_9BACL</name>
<dbReference type="Proteomes" id="UP000198660">
    <property type="component" value="Unassembled WGS sequence"/>
</dbReference>
<gene>
    <name evidence="7" type="ORF">SAMN05444972_11855</name>
</gene>
<keyword evidence="3" id="KW-0378">Hydrolase</keyword>
<sequence>MRKQWSFIKGTRWLFICTLIVLWIAPTHAHAATYSSTIRSVVDGDTVHLNEPVLGSTKVRLLSMDAPETNYLGKSQGKYGEEAKIELKKLLPEGTPVTVETDQTVKDQYGRLLAYIHTDKLDINEEMVRLGYAIPYYIWPNMSHYKDYQSALQVAQNTGAGMWDPSDPLKEMPFEFRLRIGKRDPDKYVGNYETKKYVDPTQYNDVPIEQRVFFLKESDAKEAGYTREDGNGEQPNVLINEVLPNPESNTTKEFIELYNPSNQPMDLGGYIIDDIVQGGSSPHTIPEGTTLPAKGFFVWETFSYFNNNGDDVTLLAPDGKVIDSYHYRFSVKGASWARIPDGGEWGTAVVTTPTKGTKNQ</sequence>
<dbReference type="Gene3D" id="2.40.50.90">
    <property type="match status" value="1"/>
</dbReference>
<dbReference type="AlphaFoldDB" id="A0A1I6UP48"/>
<evidence type="ECO:0000259" key="5">
    <source>
        <dbReference type="PROSITE" id="PS50830"/>
    </source>
</evidence>
<organism evidence="7 8">
    <name type="scientific">Marininema halotolerans</name>
    <dbReference type="NCBI Taxonomy" id="1155944"/>
    <lineage>
        <taxon>Bacteria</taxon>
        <taxon>Bacillati</taxon>
        <taxon>Bacillota</taxon>
        <taxon>Bacilli</taxon>
        <taxon>Bacillales</taxon>
        <taxon>Thermoactinomycetaceae</taxon>
        <taxon>Marininema</taxon>
    </lineage>
</organism>
<protein>
    <submittedName>
        <fullName evidence="7">Endonuclease YncB, thermonuclease family</fullName>
    </submittedName>
</protein>
<dbReference type="InterPro" id="IPR016071">
    <property type="entry name" value="Staphylococal_nuclease_OB-fold"/>
</dbReference>
<dbReference type="GO" id="GO:0003676">
    <property type="term" value="F:nucleic acid binding"/>
    <property type="evidence" value="ECO:0007669"/>
    <property type="project" value="InterPro"/>
</dbReference>
<dbReference type="Pfam" id="PF00565">
    <property type="entry name" value="SNase"/>
    <property type="match status" value="1"/>
</dbReference>
<dbReference type="InterPro" id="IPR002071">
    <property type="entry name" value="Thermonucl_AS"/>
</dbReference>
<accession>A0A1I6UP48</accession>
<keyword evidence="2 7" id="KW-0255">Endonuclease</keyword>
<evidence type="ECO:0000259" key="6">
    <source>
        <dbReference type="PROSITE" id="PS51841"/>
    </source>
</evidence>
<dbReference type="SUPFAM" id="SSF74853">
    <property type="entry name" value="Lamin A/C globular tail domain"/>
    <property type="match status" value="1"/>
</dbReference>
<dbReference type="PANTHER" id="PTHR12302:SF3">
    <property type="entry name" value="SERINE_THREONINE-PROTEIN KINASE 31"/>
    <property type="match status" value="1"/>
</dbReference>
<dbReference type="Gene3D" id="2.60.40.1260">
    <property type="entry name" value="Lamin Tail domain"/>
    <property type="match status" value="1"/>
</dbReference>
<feature type="signal peptide" evidence="4">
    <location>
        <begin position="1"/>
        <end position="31"/>
    </location>
</feature>
<dbReference type="EMBL" id="FPAA01000018">
    <property type="protein sequence ID" value="SFT03124.1"/>
    <property type="molecule type" value="Genomic_DNA"/>
</dbReference>
<dbReference type="RefSeq" id="WP_091839705.1">
    <property type="nucleotide sequence ID" value="NZ_FPAA01000018.1"/>
</dbReference>
<keyword evidence="1" id="KW-0540">Nuclease</keyword>
<evidence type="ECO:0000313" key="7">
    <source>
        <dbReference type="EMBL" id="SFT03124.1"/>
    </source>
</evidence>
<evidence type="ECO:0000313" key="8">
    <source>
        <dbReference type="Proteomes" id="UP000198660"/>
    </source>
</evidence>
<keyword evidence="4" id="KW-0732">Signal</keyword>
<dbReference type="InterPro" id="IPR036415">
    <property type="entry name" value="Lamin_tail_dom_sf"/>
</dbReference>
<dbReference type="PROSITE" id="PS50830">
    <property type="entry name" value="TNASE_3"/>
    <property type="match status" value="1"/>
</dbReference>
<feature type="domain" description="LTD" evidence="6">
    <location>
        <begin position="229"/>
        <end position="329"/>
    </location>
</feature>
<feature type="chain" id="PRO_5009304057" evidence="4">
    <location>
        <begin position="32"/>
        <end position="360"/>
    </location>
</feature>
<dbReference type="SMART" id="SM00318">
    <property type="entry name" value="SNc"/>
    <property type="match status" value="1"/>
</dbReference>
<evidence type="ECO:0000256" key="1">
    <source>
        <dbReference type="ARBA" id="ARBA00022722"/>
    </source>
</evidence>
<dbReference type="GO" id="GO:0004519">
    <property type="term" value="F:endonuclease activity"/>
    <property type="evidence" value="ECO:0007669"/>
    <property type="project" value="UniProtKB-KW"/>
</dbReference>